<feature type="transmembrane region" description="Helical" evidence="5">
    <location>
        <begin position="367"/>
        <end position="386"/>
    </location>
</feature>
<evidence type="ECO:0000256" key="1">
    <source>
        <dbReference type="ARBA" id="ARBA00004141"/>
    </source>
</evidence>
<feature type="transmembrane region" description="Helical" evidence="5">
    <location>
        <begin position="339"/>
        <end position="360"/>
    </location>
</feature>
<dbReference type="InterPro" id="IPR007016">
    <property type="entry name" value="O-antigen_ligase-rel_domated"/>
</dbReference>
<comment type="subcellular location">
    <subcellularLocation>
        <location evidence="1">Membrane</location>
        <topology evidence="1">Multi-pass membrane protein</topology>
    </subcellularLocation>
</comment>
<evidence type="ECO:0000259" key="6">
    <source>
        <dbReference type="Pfam" id="PF04932"/>
    </source>
</evidence>
<dbReference type="PANTHER" id="PTHR37422:SF13">
    <property type="entry name" value="LIPOPOLYSACCHARIDE BIOSYNTHESIS PROTEIN PA4999-RELATED"/>
    <property type="match status" value="1"/>
</dbReference>
<feature type="transmembrane region" description="Helical" evidence="5">
    <location>
        <begin position="392"/>
        <end position="408"/>
    </location>
</feature>
<feature type="transmembrane region" description="Helical" evidence="5">
    <location>
        <begin position="119"/>
        <end position="145"/>
    </location>
</feature>
<sequence length="421" mass="48006">MTEIKELISSKNYTIWYKLKLLCLMLVAATLPFSIALNNIALGALILTWILSGNHKYKFRLAIQNKLLLLFLSVFVLQVVGLFYTSEMGEGLGKIERKAALFVLPLVLASSERIKRKHILYVLTAFILACTVLCFYALFSILNVYGSLNNVAALTETIDEIINLHHAYSGMYVVFAAALSLYIVLFKEFDIKISFKIVYFFLSAFLFIFLIILAARTSVIISFILIVILLLSNLKLATQKRFIVSTVLVFLAAAIVVITFPNTKTKIVQFYELRGIHSPLTPRLIQWKCCFNILQEQDAWIFGVGTGDVQKHLQQCYMNEKFWGERYEYNAHSEFLEEMVRHGLFGVSLLLVSVLCPLALSIKRKKHLYIIFLIVFIMCSITESTLSRQKGVVFFALFNSMLAFSYLNKSKRHVQTTVSVL</sequence>
<comment type="caution">
    <text evidence="7">The sequence shown here is derived from an EMBL/GenBank/DDBJ whole genome shotgun (WGS) entry which is preliminary data.</text>
</comment>
<keyword evidence="7" id="KW-0436">Ligase</keyword>
<feature type="transmembrane region" description="Helical" evidence="5">
    <location>
        <begin position="67"/>
        <end position="85"/>
    </location>
</feature>
<evidence type="ECO:0000256" key="3">
    <source>
        <dbReference type="ARBA" id="ARBA00022989"/>
    </source>
</evidence>
<protein>
    <submittedName>
        <fullName evidence="7">O-antigen ligase family protein</fullName>
    </submittedName>
</protein>
<keyword evidence="8" id="KW-1185">Reference proteome</keyword>
<organism evidence="7 8">
    <name type="scientific">Pontibacter silvestris</name>
    <dbReference type="NCBI Taxonomy" id="2305183"/>
    <lineage>
        <taxon>Bacteria</taxon>
        <taxon>Pseudomonadati</taxon>
        <taxon>Bacteroidota</taxon>
        <taxon>Cytophagia</taxon>
        <taxon>Cytophagales</taxon>
        <taxon>Hymenobacteraceae</taxon>
        <taxon>Pontibacter</taxon>
    </lineage>
</organism>
<feature type="domain" description="O-antigen ligase-related" evidence="6">
    <location>
        <begin position="203"/>
        <end position="351"/>
    </location>
</feature>
<accession>A0ABW4X0N9</accession>
<dbReference type="RefSeq" id="WP_229957800.1">
    <property type="nucleotide sequence ID" value="NZ_JAJJWI010000002.1"/>
</dbReference>
<feature type="transmembrane region" description="Helical" evidence="5">
    <location>
        <begin position="197"/>
        <end position="214"/>
    </location>
</feature>
<reference evidence="8" key="1">
    <citation type="journal article" date="2019" name="Int. J. Syst. Evol. Microbiol.">
        <title>The Global Catalogue of Microorganisms (GCM) 10K type strain sequencing project: providing services to taxonomists for standard genome sequencing and annotation.</title>
        <authorList>
            <consortium name="The Broad Institute Genomics Platform"/>
            <consortium name="The Broad Institute Genome Sequencing Center for Infectious Disease"/>
            <person name="Wu L."/>
            <person name="Ma J."/>
        </authorList>
    </citation>
    <scope>NUCLEOTIDE SEQUENCE [LARGE SCALE GENOMIC DNA]</scope>
    <source>
        <strain evidence="8">JCM 16545</strain>
    </source>
</reference>
<gene>
    <name evidence="7" type="ORF">ACFSKU_12640</name>
</gene>
<dbReference type="Proteomes" id="UP001597369">
    <property type="component" value="Unassembled WGS sequence"/>
</dbReference>
<evidence type="ECO:0000313" key="7">
    <source>
        <dbReference type="EMBL" id="MFD2067735.1"/>
    </source>
</evidence>
<evidence type="ECO:0000256" key="2">
    <source>
        <dbReference type="ARBA" id="ARBA00022692"/>
    </source>
</evidence>
<keyword evidence="3 5" id="KW-1133">Transmembrane helix</keyword>
<dbReference type="Pfam" id="PF04932">
    <property type="entry name" value="Wzy_C"/>
    <property type="match status" value="1"/>
</dbReference>
<feature type="transmembrane region" description="Helical" evidence="5">
    <location>
        <begin position="165"/>
        <end position="185"/>
    </location>
</feature>
<evidence type="ECO:0000313" key="8">
    <source>
        <dbReference type="Proteomes" id="UP001597369"/>
    </source>
</evidence>
<keyword evidence="4 5" id="KW-0472">Membrane</keyword>
<name>A0ABW4X0N9_9BACT</name>
<dbReference type="PANTHER" id="PTHR37422">
    <property type="entry name" value="TEICHURONIC ACID BIOSYNTHESIS PROTEIN TUAE"/>
    <property type="match status" value="1"/>
</dbReference>
<dbReference type="EMBL" id="JBHUHV010000037">
    <property type="protein sequence ID" value="MFD2067735.1"/>
    <property type="molecule type" value="Genomic_DNA"/>
</dbReference>
<proteinExistence type="predicted"/>
<feature type="transmembrane region" description="Helical" evidence="5">
    <location>
        <begin position="242"/>
        <end position="260"/>
    </location>
</feature>
<keyword evidence="2 5" id="KW-0812">Transmembrane</keyword>
<feature type="transmembrane region" description="Helical" evidence="5">
    <location>
        <begin position="21"/>
        <end position="47"/>
    </location>
</feature>
<feature type="transmembrane region" description="Helical" evidence="5">
    <location>
        <begin position="220"/>
        <end position="237"/>
    </location>
</feature>
<evidence type="ECO:0000256" key="5">
    <source>
        <dbReference type="SAM" id="Phobius"/>
    </source>
</evidence>
<dbReference type="GO" id="GO:0016874">
    <property type="term" value="F:ligase activity"/>
    <property type="evidence" value="ECO:0007669"/>
    <property type="project" value="UniProtKB-KW"/>
</dbReference>
<evidence type="ECO:0000256" key="4">
    <source>
        <dbReference type="ARBA" id="ARBA00023136"/>
    </source>
</evidence>
<dbReference type="InterPro" id="IPR051533">
    <property type="entry name" value="WaaL-like"/>
</dbReference>